<dbReference type="GO" id="GO:0000287">
    <property type="term" value="F:magnesium ion binding"/>
    <property type="evidence" value="ECO:0007669"/>
    <property type="project" value="InterPro"/>
</dbReference>
<organism evidence="7 8">
    <name type="scientific">Candidatus Naiadarchaeum limnaeum</name>
    <dbReference type="NCBI Taxonomy" id="2756139"/>
    <lineage>
        <taxon>Archaea</taxon>
        <taxon>Candidatus Undinarchaeota</taxon>
        <taxon>Candidatus Undinarchaeia</taxon>
        <taxon>Candidatus Naiadarchaeales</taxon>
        <taxon>Candidatus Naiadarchaeaceae</taxon>
        <taxon>Candidatus Naiadarchaeum</taxon>
    </lineage>
</organism>
<dbReference type="NCBIfam" id="TIGR01482">
    <property type="entry name" value="SPP-subfamily"/>
    <property type="match status" value="1"/>
</dbReference>
<evidence type="ECO:0000256" key="5">
    <source>
        <dbReference type="HAMAP-Rule" id="MF_01419"/>
    </source>
</evidence>
<evidence type="ECO:0000256" key="4">
    <source>
        <dbReference type="ARBA" id="ARBA00023277"/>
    </source>
</evidence>
<feature type="binding site" evidence="5">
    <location>
        <position position="176"/>
    </location>
    <ligand>
        <name>Mg(2+)</name>
        <dbReference type="ChEBI" id="CHEBI:18420"/>
    </ligand>
</feature>
<comment type="catalytic activity">
    <reaction evidence="5">
        <text>2-phosphoglycolate + H2O = glycolate + phosphate</text>
        <dbReference type="Rhea" id="RHEA:14369"/>
        <dbReference type="ChEBI" id="CHEBI:15377"/>
        <dbReference type="ChEBI" id="CHEBI:29805"/>
        <dbReference type="ChEBI" id="CHEBI:43474"/>
        <dbReference type="ChEBI" id="CHEBI:58033"/>
        <dbReference type="EC" id="3.1.3.18"/>
    </reaction>
</comment>
<evidence type="ECO:0000256" key="2">
    <source>
        <dbReference type="ARBA" id="ARBA00022801"/>
    </source>
</evidence>
<dbReference type="Pfam" id="PF08282">
    <property type="entry name" value="Hydrolase_3"/>
    <property type="match status" value="2"/>
</dbReference>
<sequence length="238" mass="25901">MAKIKVIALDVDGTITFHNKLLDIEGYKAIQKAGKAGLIVILTSGIPVQGLRPIAGLMGASKYLIGENGGVIFDGENLEILSNPESAKKCFEELKKSGIKGIEIYSKADMRLSEVCLRLGPDIKEIEKVAGKYSLRVVATGFAIHLTMPRVNKGNALKKLLQKLGYKMEECAAIGDSRNDIEMVRDSGLGIAVANARREVKDVAKYVTKKSHGAGVMEAVNYILRFNKKIREAKIAEL</sequence>
<keyword evidence="3 5" id="KW-0460">Magnesium</keyword>
<name>A0A832XGM4_9ARCH</name>
<dbReference type="PANTHER" id="PTHR10000">
    <property type="entry name" value="PHOSPHOSERINE PHOSPHATASE"/>
    <property type="match status" value="1"/>
</dbReference>
<dbReference type="EMBL" id="DVAB01000023">
    <property type="protein sequence ID" value="HIK00354.1"/>
    <property type="molecule type" value="Genomic_DNA"/>
</dbReference>
<dbReference type="SUPFAM" id="SSF56784">
    <property type="entry name" value="HAD-like"/>
    <property type="match status" value="1"/>
</dbReference>
<dbReference type="GO" id="GO:0008967">
    <property type="term" value="F:phosphoglycolate phosphatase activity"/>
    <property type="evidence" value="ECO:0007669"/>
    <property type="project" value="UniProtKB-UniRule"/>
</dbReference>
<keyword evidence="8" id="KW-1185">Reference proteome</keyword>
<reference evidence="7 8" key="1">
    <citation type="journal article" name="Nat. Commun.">
        <title>Undinarchaeota illuminate DPANN phylogeny and the impact of gene transfer on archaeal evolution.</title>
        <authorList>
            <person name="Dombrowski N."/>
            <person name="Williams T.A."/>
            <person name="Sun J."/>
            <person name="Woodcroft B.J."/>
            <person name="Lee J.H."/>
            <person name="Minh B.Q."/>
            <person name="Rinke C."/>
            <person name="Spang A."/>
        </authorList>
    </citation>
    <scope>NUCLEOTIDE SEQUENCE [LARGE SCALE GENOMIC DNA]</scope>
    <source>
        <strain evidence="7">MAG_bin1129</strain>
    </source>
</reference>
<dbReference type="SFLD" id="SFLDG01140">
    <property type="entry name" value="C2.B:_Phosphomannomutase_and_P"/>
    <property type="match status" value="1"/>
</dbReference>
<dbReference type="NCBIfam" id="TIGR01487">
    <property type="entry name" value="Pglycolate_arch"/>
    <property type="match status" value="1"/>
</dbReference>
<dbReference type="Gene3D" id="3.40.50.1000">
    <property type="entry name" value="HAD superfamily/HAD-like"/>
    <property type="match status" value="1"/>
</dbReference>
<comment type="similarity">
    <text evidence="5">Belongs to the archaeal SPP-like hydrolase family.</text>
</comment>
<dbReference type="PANTHER" id="PTHR10000:SF8">
    <property type="entry name" value="HAD SUPERFAMILY HYDROLASE-LIKE, TYPE 3"/>
    <property type="match status" value="1"/>
</dbReference>
<feature type="binding site" evidence="5">
    <location>
        <position position="12"/>
    </location>
    <ligand>
        <name>Mg(2+)</name>
        <dbReference type="ChEBI" id="CHEBI:18420"/>
    </ligand>
</feature>
<evidence type="ECO:0000256" key="1">
    <source>
        <dbReference type="ARBA" id="ARBA00022723"/>
    </source>
</evidence>
<feature type="binding site" evidence="5">
    <location>
        <position position="180"/>
    </location>
    <ligand>
        <name>Mg(2+)</name>
        <dbReference type="ChEBI" id="CHEBI:18420"/>
    </ligand>
</feature>
<evidence type="ECO:0000256" key="6">
    <source>
        <dbReference type="NCBIfam" id="TIGR01487"/>
    </source>
</evidence>
<evidence type="ECO:0000256" key="3">
    <source>
        <dbReference type="ARBA" id="ARBA00022842"/>
    </source>
</evidence>
<comment type="function">
    <text evidence="5">Catalyzes the dephosphorylation of 2-phosphoglycolate.</text>
</comment>
<gene>
    <name evidence="7" type="ORF">H1016_02320</name>
</gene>
<dbReference type="InterPro" id="IPR023214">
    <property type="entry name" value="HAD_sf"/>
</dbReference>
<dbReference type="GO" id="GO:0005829">
    <property type="term" value="C:cytosol"/>
    <property type="evidence" value="ECO:0007669"/>
    <property type="project" value="TreeGrafter"/>
</dbReference>
<dbReference type="EC" id="3.1.3.18" evidence="5 6"/>
<dbReference type="SFLD" id="SFLDS00003">
    <property type="entry name" value="Haloacid_Dehalogenase"/>
    <property type="match status" value="1"/>
</dbReference>
<feature type="binding site" evidence="5">
    <location>
        <position position="153"/>
    </location>
    <ligand>
        <name>substrate</name>
    </ligand>
</feature>
<proteinExistence type="inferred from homology"/>
<keyword evidence="1 5" id="KW-0479">Metal-binding</keyword>
<accession>A0A832XGM4</accession>
<dbReference type="AlphaFoldDB" id="A0A832XGM4"/>
<protein>
    <recommendedName>
        <fullName evidence="5 6">Phosphoglycolate phosphatase</fullName>
        <shortName evidence="5">PGP</shortName>
        <shortName evidence="5">PGPase</shortName>
        <ecNumber evidence="5 6">3.1.3.18</ecNumber>
    </recommendedName>
</protein>
<feature type="binding site" evidence="5">
    <location>
        <position position="10"/>
    </location>
    <ligand>
        <name>Mg(2+)</name>
        <dbReference type="ChEBI" id="CHEBI:18420"/>
    </ligand>
</feature>
<dbReference type="Gene3D" id="3.90.1070.10">
    <property type="match status" value="1"/>
</dbReference>
<keyword evidence="4 5" id="KW-0119">Carbohydrate metabolism</keyword>
<dbReference type="HAMAP" id="MF_01419">
    <property type="entry name" value="GPH_hydrolase_arch"/>
    <property type="match status" value="1"/>
</dbReference>
<dbReference type="NCBIfam" id="NF002245">
    <property type="entry name" value="PRK01158.1"/>
    <property type="match status" value="1"/>
</dbReference>
<dbReference type="Proteomes" id="UP000646946">
    <property type="component" value="Unassembled WGS sequence"/>
</dbReference>
<comment type="caution">
    <text evidence="7">The sequence shown here is derived from an EMBL/GenBank/DDBJ whole genome shotgun (WGS) entry which is preliminary data.</text>
</comment>
<keyword evidence="2 5" id="KW-0378">Hydrolase</keyword>
<feature type="active site" description="Nucleophile" evidence="5">
    <location>
        <position position="10"/>
    </location>
</feature>
<evidence type="ECO:0000313" key="8">
    <source>
        <dbReference type="Proteomes" id="UP000646946"/>
    </source>
</evidence>
<evidence type="ECO:0000313" key="7">
    <source>
        <dbReference type="EMBL" id="HIK00354.1"/>
    </source>
</evidence>
<dbReference type="InterPro" id="IPR006382">
    <property type="entry name" value="PGPase"/>
</dbReference>
<comment type="cofactor">
    <cofactor evidence="5">
        <name>Mg(2+)</name>
        <dbReference type="ChEBI" id="CHEBI:18420"/>
    </cofactor>
</comment>
<dbReference type="InterPro" id="IPR036412">
    <property type="entry name" value="HAD-like_sf"/>
</dbReference>